<sequence>MPRLWPLLFQVPVTWAVCCGLLCSSWLASVALPYSCPAASCTTPNLRAVNDFTCRQKGNASWPYDVSCAALIRVPDSSWISPDSRPLDWQQVTLGLPTLDGIALDIWQHASPVTMDGLRCAVFKRQSVTGWFGLDTAGRMPRLRPLLFQARLLWPGLAVAAAMSSSRISSINSKQSKHAKPRTRSSRAGITFPVGRVLSLLRKGNYAGRVSAAAPVYMAAVFEYLTAEILELAGNAARDNHKARITPHHLQLAVRNDEELGKLLASVTIAEGGVLPQIQPQLLRKGSGATSKKLAEPAAGTRDI</sequence>
<name>A0ACB8C5Z1_DERSI</name>
<dbReference type="Proteomes" id="UP000821865">
    <property type="component" value="Chromosome 9"/>
</dbReference>
<keyword evidence="2" id="KW-1185">Reference proteome</keyword>
<comment type="caution">
    <text evidence="1">The sequence shown here is derived from an EMBL/GenBank/DDBJ whole genome shotgun (WGS) entry which is preliminary data.</text>
</comment>
<protein>
    <submittedName>
        <fullName evidence="1">Uncharacterized protein</fullName>
    </submittedName>
</protein>
<dbReference type="EMBL" id="CM023478">
    <property type="protein sequence ID" value="KAH7934166.1"/>
    <property type="molecule type" value="Genomic_DNA"/>
</dbReference>
<proteinExistence type="predicted"/>
<gene>
    <name evidence="1" type="ORF">HPB49_022284</name>
</gene>
<accession>A0ACB8C5Z1</accession>
<reference evidence="1" key="1">
    <citation type="submission" date="2020-05" db="EMBL/GenBank/DDBJ databases">
        <title>Large-scale comparative analyses of tick genomes elucidate their genetic diversity and vector capacities.</title>
        <authorList>
            <person name="Jia N."/>
            <person name="Wang J."/>
            <person name="Shi W."/>
            <person name="Du L."/>
            <person name="Sun Y."/>
            <person name="Zhan W."/>
            <person name="Jiang J."/>
            <person name="Wang Q."/>
            <person name="Zhang B."/>
            <person name="Ji P."/>
            <person name="Sakyi L.B."/>
            <person name="Cui X."/>
            <person name="Yuan T."/>
            <person name="Jiang B."/>
            <person name="Yang W."/>
            <person name="Lam T.T.-Y."/>
            <person name="Chang Q."/>
            <person name="Ding S."/>
            <person name="Wang X."/>
            <person name="Zhu J."/>
            <person name="Ruan X."/>
            <person name="Zhao L."/>
            <person name="Wei J."/>
            <person name="Que T."/>
            <person name="Du C."/>
            <person name="Cheng J."/>
            <person name="Dai P."/>
            <person name="Han X."/>
            <person name="Huang E."/>
            <person name="Gao Y."/>
            <person name="Liu J."/>
            <person name="Shao H."/>
            <person name="Ye R."/>
            <person name="Li L."/>
            <person name="Wei W."/>
            <person name="Wang X."/>
            <person name="Wang C."/>
            <person name="Yang T."/>
            <person name="Huo Q."/>
            <person name="Li W."/>
            <person name="Guo W."/>
            <person name="Chen H."/>
            <person name="Zhou L."/>
            <person name="Ni X."/>
            <person name="Tian J."/>
            <person name="Zhou Y."/>
            <person name="Sheng Y."/>
            <person name="Liu T."/>
            <person name="Pan Y."/>
            <person name="Xia L."/>
            <person name="Li J."/>
            <person name="Zhao F."/>
            <person name="Cao W."/>
        </authorList>
    </citation>
    <scope>NUCLEOTIDE SEQUENCE</scope>
    <source>
        <strain evidence="1">Dsil-2018</strain>
    </source>
</reference>
<evidence type="ECO:0000313" key="1">
    <source>
        <dbReference type="EMBL" id="KAH7934166.1"/>
    </source>
</evidence>
<organism evidence="1 2">
    <name type="scientific">Dermacentor silvarum</name>
    <name type="common">Tick</name>
    <dbReference type="NCBI Taxonomy" id="543639"/>
    <lineage>
        <taxon>Eukaryota</taxon>
        <taxon>Metazoa</taxon>
        <taxon>Ecdysozoa</taxon>
        <taxon>Arthropoda</taxon>
        <taxon>Chelicerata</taxon>
        <taxon>Arachnida</taxon>
        <taxon>Acari</taxon>
        <taxon>Parasitiformes</taxon>
        <taxon>Ixodida</taxon>
        <taxon>Ixodoidea</taxon>
        <taxon>Ixodidae</taxon>
        <taxon>Rhipicephalinae</taxon>
        <taxon>Dermacentor</taxon>
    </lineage>
</organism>
<evidence type="ECO:0000313" key="2">
    <source>
        <dbReference type="Proteomes" id="UP000821865"/>
    </source>
</evidence>